<comment type="caution">
    <text evidence="2">The sequence shown here is derived from an EMBL/GenBank/DDBJ whole genome shotgun (WGS) entry which is preliminary data.</text>
</comment>
<evidence type="ECO:0000313" key="2">
    <source>
        <dbReference type="EMBL" id="RPD38292.1"/>
    </source>
</evidence>
<protein>
    <submittedName>
        <fullName evidence="2">Uncharacterized protein</fullName>
    </submittedName>
</protein>
<accession>A0A3N4M547</accession>
<dbReference type="Proteomes" id="UP000279089">
    <property type="component" value="Unassembled WGS sequence"/>
</dbReference>
<dbReference type="OrthoDB" id="877109at2"/>
<gene>
    <name evidence="2" type="ORF">EG028_25715</name>
</gene>
<feature type="signal peptide" evidence="1">
    <location>
        <begin position="1"/>
        <end position="21"/>
    </location>
</feature>
<dbReference type="EMBL" id="RMBX01000016">
    <property type="protein sequence ID" value="RPD38292.1"/>
    <property type="molecule type" value="Genomic_DNA"/>
</dbReference>
<evidence type="ECO:0000313" key="3">
    <source>
        <dbReference type="Proteomes" id="UP000279089"/>
    </source>
</evidence>
<feature type="chain" id="PRO_5018091134" evidence="1">
    <location>
        <begin position="22"/>
        <end position="252"/>
    </location>
</feature>
<proteinExistence type="predicted"/>
<keyword evidence="3" id="KW-1185">Reference proteome</keyword>
<reference evidence="3" key="1">
    <citation type="submission" date="2018-11" db="EMBL/GenBank/DDBJ databases">
        <title>Chitinophaga lutea sp.nov., isolate from arsenic contaminated soil.</title>
        <authorList>
            <person name="Zong Y."/>
        </authorList>
    </citation>
    <scope>NUCLEOTIDE SEQUENCE [LARGE SCALE GENOMIC DNA]</scope>
    <source>
        <strain evidence="3">YLT18</strain>
    </source>
</reference>
<dbReference type="RefSeq" id="WP_120519167.1">
    <property type="nucleotide sequence ID" value="NZ_QXZY01000016.1"/>
</dbReference>
<organism evidence="2 3">
    <name type="scientific">Chitinophaga barathri</name>
    <dbReference type="NCBI Taxonomy" id="1647451"/>
    <lineage>
        <taxon>Bacteria</taxon>
        <taxon>Pseudomonadati</taxon>
        <taxon>Bacteroidota</taxon>
        <taxon>Chitinophagia</taxon>
        <taxon>Chitinophagales</taxon>
        <taxon>Chitinophagaceae</taxon>
        <taxon>Chitinophaga</taxon>
    </lineage>
</organism>
<dbReference type="AlphaFoldDB" id="A0A3N4M547"/>
<sequence length="252" mass="28486">MKYYFQLIGLAILFSCQQAPVAEQPSDTIISPMPATAATPVEQAAPVVLDSLAIGDTMYNVITIGKTEFDTVPEQEWRGDEELKIKTFAGRAERLGDSLAVKLDDGKRLFFVNRPPLSEDNPEGERIYEFLHYLPGLKSTMVISVGDEMFSYMLIHTGTGNVLETIGEPQFSPDMQRFICSNADLDAHFNPNGFELFRVKGNKIIKVQSALPEKWGPVIIKWRDARSFVAHIKELDAEMREHDRYVKLVPRY</sequence>
<evidence type="ECO:0000256" key="1">
    <source>
        <dbReference type="SAM" id="SignalP"/>
    </source>
</evidence>
<dbReference type="PROSITE" id="PS51257">
    <property type="entry name" value="PROKAR_LIPOPROTEIN"/>
    <property type="match status" value="1"/>
</dbReference>
<name>A0A3N4M547_9BACT</name>
<keyword evidence="1" id="KW-0732">Signal</keyword>